<accession>A0A8H7EWD8</accession>
<gene>
    <name evidence="3" type="ORF">Agabi119p4_10206</name>
</gene>
<feature type="transmembrane region" description="Helical" evidence="2">
    <location>
        <begin position="33"/>
        <end position="52"/>
    </location>
</feature>
<evidence type="ECO:0000256" key="2">
    <source>
        <dbReference type="SAM" id="Phobius"/>
    </source>
</evidence>
<keyword evidence="2" id="KW-0812">Transmembrane</keyword>
<proteinExistence type="predicted"/>
<protein>
    <submittedName>
        <fullName evidence="3">Uncharacterized protein</fullName>
    </submittedName>
</protein>
<feature type="compositionally biased region" description="Basic residues" evidence="1">
    <location>
        <begin position="161"/>
        <end position="178"/>
    </location>
</feature>
<feature type="compositionally biased region" description="Basic and acidic residues" evidence="1">
    <location>
        <begin position="122"/>
        <end position="135"/>
    </location>
</feature>
<name>A0A8H7EWD8_AGABI</name>
<organism evidence="3 4">
    <name type="scientific">Agaricus bisporus var. burnettii</name>
    <dbReference type="NCBI Taxonomy" id="192524"/>
    <lineage>
        <taxon>Eukaryota</taxon>
        <taxon>Fungi</taxon>
        <taxon>Dikarya</taxon>
        <taxon>Basidiomycota</taxon>
        <taxon>Agaricomycotina</taxon>
        <taxon>Agaricomycetes</taxon>
        <taxon>Agaricomycetidae</taxon>
        <taxon>Agaricales</taxon>
        <taxon>Agaricineae</taxon>
        <taxon>Agaricaceae</taxon>
        <taxon>Agaricus</taxon>
    </lineage>
</organism>
<evidence type="ECO:0000256" key="1">
    <source>
        <dbReference type="SAM" id="MobiDB-lite"/>
    </source>
</evidence>
<feature type="region of interest" description="Disordered" evidence="1">
    <location>
        <begin position="122"/>
        <end position="185"/>
    </location>
</feature>
<keyword evidence="2" id="KW-0472">Membrane</keyword>
<sequence>MKHRIIIRLTLTPQPTRWASMRFPSTDLSSSSAPVWALALTILFFLSLNSLWRTHCSRFYCPHFFVLFKIIVTTVVSEQCHHRMSSTTQSITIASPRTRAKELALSARQLLEDLKGLEVEMVSDRECQPRPEKRPSSSASLSRRERSLPGCQKSPTSPPPPHHHHQKSFFSSRQRRLKSSSTTFEEPIDRKHHVTTEFVTFCDHLLYMNRIWKQEQQIRSLRASIRAIEKEKSSNAFQSFCDRLLVSNKIWQLERQIRDLVAEGERDRRARVAAVTHAAKQMAVDVRKEAMIEEFVVELVEELEESKRMVEEMKDGHEREIREIHGDWLKEYRRLFWENERLRLDRHSRLVEQEVSNELEQSLYDALGWSQQRIDELENFGDLDSTLVGDISERESILFSRSEFSADETLTDELADMDEGMSTASSATYVSSQKWSTKSGAAMTGSQRQAKLSRHASDALRRQSLRKLDVTPYAGFSFNPLFFGNTETLVVSPSRAIESPDTPVKAVLKHVPSSKTSLRERKDSTPMSLGPTGTRAPWRI</sequence>
<feature type="transmembrane region" description="Helical" evidence="2">
    <location>
        <begin position="59"/>
        <end position="77"/>
    </location>
</feature>
<comment type="caution">
    <text evidence="3">The sequence shown here is derived from an EMBL/GenBank/DDBJ whole genome shotgun (WGS) entry which is preliminary data.</text>
</comment>
<reference evidence="3 4" key="1">
    <citation type="journal article" name="Sci. Rep.">
        <title>Telomere-to-telomere assembled and centromere annotated genomes of the two main subspecies of the button mushroom Agaricus bisporus reveal especially polymorphic chromosome ends.</title>
        <authorList>
            <person name="Sonnenberg A.S.M."/>
            <person name="Sedaghat-Telgerd N."/>
            <person name="Lavrijssen B."/>
            <person name="Ohm R.A."/>
            <person name="Hendrickx P.M."/>
            <person name="Scholtmeijer K."/>
            <person name="Baars J.J.P."/>
            <person name="van Peer A."/>
        </authorList>
    </citation>
    <scope>NUCLEOTIDE SEQUENCE [LARGE SCALE GENOMIC DNA]</scope>
    <source>
        <strain evidence="3 4">H119_p4</strain>
    </source>
</reference>
<feature type="region of interest" description="Disordered" evidence="1">
    <location>
        <begin position="510"/>
        <end position="540"/>
    </location>
</feature>
<dbReference type="AlphaFoldDB" id="A0A8H7EWD8"/>
<evidence type="ECO:0000313" key="3">
    <source>
        <dbReference type="EMBL" id="KAF7760797.1"/>
    </source>
</evidence>
<dbReference type="Proteomes" id="UP000629468">
    <property type="component" value="Unassembled WGS sequence"/>
</dbReference>
<evidence type="ECO:0000313" key="4">
    <source>
        <dbReference type="Proteomes" id="UP000629468"/>
    </source>
</evidence>
<keyword evidence="2" id="KW-1133">Transmembrane helix</keyword>
<dbReference type="EMBL" id="JABXXO010000014">
    <property type="protein sequence ID" value="KAF7760797.1"/>
    <property type="molecule type" value="Genomic_DNA"/>
</dbReference>